<dbReference type="CDD" id="cd00118">
    <property type="entry name" value="LysM"/>
    <property type="match status" value="1"/>
</dbReference>
<dbReference type="PROSITE" id="PS51782">
    <property type="entry name" value="LYSM"/>
    <property type="match status" value="1"/>
</dbReference>
<dbReference type="EMBL" id="BBYQ01000097">
    <property type="protein sequence ID" value="GAP30881.1"/>
    <property type="molecule type" value="Genomic_DNA"/>
</dbReference>
<evidence type="ECO:0000313" key="5">
    <source>
        <dbReference type="Proteomes" id="UP000037179"/>
    </source>
</evidence>
<evidence type="ECO:0000259" key="2">
    <source>
        <dbReference type="PROSITE" id="PS51782"/>
    </source>
</evidence>
<reference evidence="4 5" key="2">
    <citation type="journal article" date="2016" name="Genome Announc.">
        <title>Draft Genome Sequence of Erythromycin- and Oxytetracycline-Sensitive Nocardia seriolae Strain U-1 (NBRC 110359).</title>
        <authorList>
            <person name="Imajoh M."/>
            <person name="Sukeda M."/>
            <person name="Shimizu M."/>
            <person name="Yamane J."/>
            <person name="Ohnishi K."/>
            <person name="Oshima S."/>
        </authorList>
    </citation>
    <scope>NUCLEOTIDE SEQUENCE [LARGE SCALE GENOMIC DNA]</scope>
    <source>
        <strain evidence="4 5">U-1</strain>
    </source>
</reference>
<dbReference type="SUPFAM" id="SSF51110">
    <property type="entry name" value="alpha-D-mannose-specific plant lectins"/>
    <property type="match status" value="1"/>
</dbReference>
<feature type="domain" description="LysM" evidence="2">
    <location>
        <begin position="127"/>
        <end position="174"/>
    </location>
</feature>
<accession>A0A0B8NLE4</accession>
<name>A0A0B8NLE4_9NOCA</name>
<feature type="domain" description="Bulb-type lectin" evidence="1">
    <location>
        <begin position="2"/>
        <end position="108"/>
    </location>
</feature>
<dbReference type="GeneID" id="93374816"/>
<gene>
    <name evidence="3" type="ORF">NS506_04631</name>
    <name evidence="4" type="ORF">NSK11_contig00097-0014</name>
</gene>
<dbReference type="PROSITE" id="PS50927">
    <property type="entry name" value="BULB_LECTIN"/>
    <property type="match status" value="1"/>
</dbReference>
<evidence type="ECO:0000313" key="4">
    <source>
        <dbReference type="EMBL" id="GAP30881.1"/>
    </source>
</evidence>
<dbReference type="RefSeq" id="WP_033089267.1">
    <property type="nucleotide sequence ID" value="NZ_AP017900.1"/>
</dbReference>
<dbReference type="Proteomes" id="UP000180166">
    <property type="component" value="Chromosome"/>
</dbReference>
<dbReference type="Gene3D" id="2.90.10.10">
    <property type="entry name" value="Bulb-type lectin domain"/>
    <property type="match status" value="2"/>
</dbReference>
<evidence type="ECO:0000313" key="3">
    <source>
        <dbReference type="EMBL" id="APA98679.1"/>
    </source>
</evidence>
<dbReference type="InterPro" id="IPR036779">
    <property type="entry name" value="LysM_dom_sf"/>
</dbReference>
<sequence length="175" mass="18622">MSDTLRIGDELGLGQSLQNGGYSLTLQNDGNLVLTEPGNEVWASGTHGQDVQRAVMQEDGNFVLYKSDGKAAWSTQTTGKGADRIVLQPDRNLVMYAGDKAIWATRTATDTPTAAGEVSAPAAAGPHPYTVQPGDTLEAIAEHELGSRDRFMEIVRANGLDNPDMISVGQILNIP</sequence>
<dbReference type="SMART" id="SM00108">
    <property type="entry name" value="B_lectin"/>
    <property type="match status" value="1"/>
</dbReference>
<dbReference type="InterPro" id="IPR001480">
    <property type="entry name" value="Bulb-type_lectin_dom"/>
</dbReference>
<protein>
    <submittedName>
        <fullName evidence="4">Lectin</fullName>
    </submittedName>
</protein>
<proteinExistence type="predicted"/>
<evidence type="ECO:0000259" key="1">
    <source>
        <dbReference type="PROSITE" id="PS50927"/>
    </source>
</evidence>
<dbReference type="InterPro" id="IPR036426">
    <property type="entry name" value="Bulb-type_lectin_dom_sf"/>
</dbReference>
<dbReference type="CDD" id="cd00028">
    <property type="entry name" value="B_lectin"/>
    <property type="match status" value="1"/>
</dbReference>
<dbReference type="InterPro" id="IPR018392">
    <property type="entry name" value="LysM"/>
</dbReference>
<dbReference type="SUPFAM" id="SSF54106">
    <property type="entry name" value="LysM domain"/>
    <property type="match status" value="1"/>
</dbReference>
<evidence type="ECO:0000313" key="6">
    <source>
        <dbReference type="Proteomes" id="UP000180166"/>
    </source>
</evidence>
<reference evidence="3 6" key="3">
    <citation type="submission" date="2016-10" db="EMBL/GenBank/DDBJ databases">
        <title>Genome sequence of Nocardia seriolae strain EM150506, isolated from Anguila japonica.</title>
        <authorList>
            <person name="Han H.-J."/>
        </authorList>
    </citation>
    <scope>NUCLEOTIDE SEQUENCE [LARGE SCALE GENOMIC DNA]</scope>
    <source>
        <strain evidence="3 6">EM150506</strain>
    </source>
</reference>
<dbReference type="EMBL" id="CP017839">
    <property type="protein sequence ID" value="APA98679.1"/>
    <property type="molecule type" value="Genomic_DNA"/>
</dbReference>
<keyword evidence="5" id="KW-1185">Reference proteome</keyword>
<organism evidence="4 5">
    <name type="scientific">Nocardia seriolae</name>
    <dbReference type="NCBI Taxonomy" id="37332"/>
    <lineage>
        <taxon>Bacteria</taxon>
        <taxon>Bacillati</taxon>
        <taxon>Actinomycetota</taxon>
        <taxon>Actinomycetes</taxon>
        <taxon>Mycobacteriales</taxon>
        <taxon>Nocardiaceae</taxon>
        <taxon>Nocardia</taxon>
    </lineage>
</organism>
<dbReference type="Proteomes" id="UP000037179">
    <property type="component" value="Unassembled WGS sequence"/>
</dbReference>
<dbReference type="AlphaFoldDB" id="A0A0B8NLE4"/>
<dbReference type="Gene3D" id="3.10.350.10">
    <property type="entry name" value="LysM domain"/>
    <property type="match status" value="1"/>
</dbReference>
<dbReference type="Pfam" id="PF01476">
    <property type="entry name" value="LysM"/>
    <property type="match status" value="1"/>
</dbReference>
<dbReference type="KEGG" id="nsr:NS506_04631"/>
<reference evidence="5" key="1">
    <citation type="submission" date="2015-07" db="EMBL/GenBank/DDBJ databases">
        <title>Nocardia seriolae U-1 whole genome shotgun sequence.</title>
        <authorList>
            <person name="Imajoh M."/>
            <person name="Fukumoto Y."/>
            <person name="Sukeda M."/>
            <person name="Yamane J."/>
            <person name="Yamasaki K."/>
            <person name="Shimizu M."/>
            <person name="Ohnishi K."/>
            <person name="Oshima S."/>
        </authorList>
    </citation>
    <scope>NUCLEOTIDE SEQUENCE [LARGE SCALE GENOMIC DNA]</scope>
    <source>
        <strain evidence="5">U-1</strain>
    </source>
</reference>
<dbReference type="SMART" id="SM00257">
    <property type="entry name" value="LysM"/>
    <property type="match status" value="1"/>
</dbReference>
<dbReference type="OrthoDB" id="516973at2"/>